<gene>
    <name evidence="2" type="ORF">PSON_ATCC_30995.1.T1120207</name>
</gene>
<dbReference type="AlphaFoldDB" id="A0A8S1QQJ8"/>
<dbReference type="OrthoDB" id="10585676at2759"/>
<organism evidence="2 3">
    <name type="scientific">Paramecium sonneborni</name>
    <dbReference type="NCBI Taxonomy" id="65129"/>
    <lineage>
        <taxon>Eukaryota</taxon>
        <taxon>Sar</taxon>
        <taxon>Alveolata</taxon>
        <taxon>Ciliophora</taxon>
        <taxon>Intramacronucleata</taxon>
        <taxon>Oligohymenophorea</taxon>
        <taxon>Peniculida</taxon>
        <taxon>Parameciidae</taxon>
        <taxon>Paramecium</taxon>
    </lineage>
</organism>
<evidence type="ECO:0000313" key="2">
    <source>
        <dbReference type="EMBL" id="CAD8117075.1"/>
    </source>
</evidence>
<evidence type="ECO:0000313" key="3">
    <source>
        <dbReference type="Proteomes" id="UP000692954"/>
    </source>
</evidence>
<evidence type="ECO:0000256" key="1">
    <source>
        <dbReference type="SAM" id="MobiDB-lite"/>
    </source>
</evidence>
<comment type="caution">
    <text evidence="2">The sequence shown here is derived from an EMBL/GenBank/DDBJ whole genome shotgun (WGS) entry which is preliminary data.</text>
</comment>
<reference evidence="2" key="1">
    <citation type="submission" date="2021-01" db="EMBL/GenBank/DDBJ databases">
        <authorList>
            <consortium name="Genoscope - CEA"/>
            <person name="William W."/>
        </authorList>
    </citation>
    <scope>NUCLEOTIDE SEQUENCE</scope>
</reference>
<dbReference type="EMBL" id="CAJJDN010000112">
    <property type="protein sequence ID" value="CAD8117075.1"/>
    <property type="molecule type" value="Genomic_DNA"/>
</dbReference>
<protein>
    <submittedName>
        <fullName evidence="2">Uncharacterized protein</fullName>
    </submittedName>
</protein>
<sequence length="265" mass="32181">MIEYYELDLDSECYVDQNQEEIQIDQNYIDDCQLNFNFEEDGQEIQREQIKLTIDRQIKIPSRQIQRFDESIDINEESIEEIMEQNNDEQINDNESEEIQESLQKSALKSTEKIKCDKIKQSNQQVYSTFQIGSDDNSQVQEKQKHQQQSQGETKNLPNYYGRQFVNKIRRKLNQEQDEQIKSEMNQKLEKLKKKQKMFTLKQLREMLDEEYFREESKNYLTSFEFLHDLMQSDKQQDIRPPIKYAKRMYEGCVNRQKLYNWKEV</sequence>
<accession>A0A8S1QQJ8</accession>
<feature type="region of interest" description="Disordered" evidence="1">
    <location>
        <begin position="134"/>
        <end position="158"/>
    </location>
</feature>
<name>A0A8S1QQJ8_9CILI</name>
<dbReference type="Proteomes" id="UP000692954">
    <property type="component" value="Unassembled WGS sequence"/>
</dbReference>
<proteinExistence type="predicted"/>
<keyword evidence="3" id="KW-1185">Reference proteome</keyword>